<sequence length="168" mass="19656">MKKKKVENNEVQDLITKYNRLCLILPTYKTIPTFSYLRMITFLTQLFRLKFEVSVLLLDQTNVCVARNKLAGYANDIAESEDIDLFLWIDSDHDFNLKNFMQMLFNYDKNDIVEILSARYITRDNESPRICAYIKKEDNKYTSIHPNSNSINEVDGIGFGFVMMSPKV</sequence>
<dbReference type="Gene3D" id="3.90.550.40">
    <property type="match status" value="1"/>
</dbReference>
<name>X1C9H3_9ZZZZ</name>
<dbReference type="EMBL" id="BART01010690">
    <property type="protein sequence ID" value="GAG89912.1"/>
    <property type="molecule type" value="Genomic_DNA"/>
</dbReference>
<protein>
    <submittedName>
        <fullName evidence="1">Uncharacterized protein</fullName>
    </submittedName>
</protein>
<reference evidence="1" key="1">
    <citation type="journal article" date="2014" name="Front. Microbiol.">
        <title>High frequency of phylogenetically diverse reductive dehalogenase-homologous genes in deep subseafloor sedimentary metagenomes.</title>
        <authorList>
            <person name="Kawai M."/>
            <person name="Futagami T."/>
            <person name="Toyoda A."/>
            <person name="Takaki Y."/>
            <person name="Nishi S."/>
            <person name="Hori S."/>
            <person name="Arai W."/>
            <person name="Tsubouchi T."/>
            <person name="Morono Y."/>
            <person name="Uchiyama I."/>
            <person name="Ito T."/>
            <person name="Fujiyama A."/>
            <person name="Inagaki F."/>
            <person name="Takami H."/>
        </authorList>
    </citation>
    <scope>NUCLEOTIDE SEQUENCE</scope>
    <source>
        <strain evidence="1">Expedition CK06-06</strain>
    </source>
</reference>
<feature type="non-terminal residue" evidence="1">
    <location>
        <position position="168"/>
    </location>
</feature>
<proteinExistence type="predicted"/>
<gene>
    <name evidence="1" type="ORF">S01H4_23119</name>
</gene>
<dbReference type="AlphaFoldDB" id="X1C9H3"/>
<accession>X1C9H3</accession>
<organism evidence="1">
    <name type="scientific">marine sediment metagenome</name>
    <dbReference type="NCBI Taxonomy" id="412755"/>
    <lineage>
        <taxon>unclassified sequences</taxon>
        <taxon>metagenomes</taxon>
        <taxon>ecological metagenomes</taxon>
    </lineage>
</organism>
<evidence type="ECO:0000313" key="1">
    <source>
        <dbReference type="EMBL" id="GAG89912.1"/>
    </source>
</evidence>
<comment type="caution">
    <text evidence="1">The sequence shown here is derived from an EMBL/GenBank/DDBJ whole genome shotgun (WGS) entry which is preliminary data.</text>
</comment>